<evidence type="ECO:0000256" key="1">
    <source>
        <dbReference type="ARBA" id="ARBA00001917"/>
    </source>
</evidence>
<feature type="domain" description="Pyridoxine 5'-phosphate oxidase dimerisation C-terminal" evidence="11">
    <location>
        <begin position="229"/>
        <end position="283"/>
    </location>
</feature>
<dbReference type="EC" id="1.4.3.5" evidence="6"/>
<keyword evidence="7" id="KW-0285">Flavoprotein</keyword>
<dbReference type="Pfam" id="PF01243">
    <property type="entry name" value="PNPOx_N"/>
    <property type="match status" value="1"/>
</dbReference>
<dbReference type="Gene3D" id="2.30.110.10">
    <property type="entry name" value="Electron Transport, Fmn-binding Protein, Chain A"/>
    <property type="match status" value="1"/>
</dbReference>
<dbReference type="GeneID" id="101849885"/>
<evidence type="ECO:0000256" key="7">
    <source>
        <dbReference type="ARBA" id="ARBA00022630"/>
    </source>
</evidence>
<dbReference type="PROSITE" id="PS01064">
    <property type="entry name" value="PYRIDOX_OXIDASE"/>
    <property type="match status" value="1"/>
</dbReference>
<evidence type="ECO:0000256" key="3">
    <source>
        <dbReference type="ARBA" id="ARBA00004738"/>
    </source>
</evidence>
<dbReference type="HAMAP" id="MF_01629">
    <property type="entry name" value="PdxH"/>
    <property type="match status" value="1"/>
</dbReference>
<dbReference type="InterPro" id="IPR011576">
    <property type="entry name" value="Pyridox_Oxase_N"/>
</dbReference>
<evidence type="ECO:0000259" key="10">
    <source>
        <dbReference type="Pfam" id="PF01243"/>
    </source>
</evidence>
<keyword evidence="8" id="KW-0288">FMN</keyword>
<evidence type="ECO:0000313" key="13">
    <source>
        <dbReference type="RefSeq" id="XP_005109137.1"/>
    </source>
</evidence>
<evidence type="ECO:0000256" key="4">
    <source>
        <dbReference type="ARBA" id="ARBA00005037"/>
    </source>
</evidence>
<dbReference type="InterPro" id="IPR000659">
    <property type="entry name" value="Pyridox_Oxase"/>
</dbReference>
<dbReference type="InterPro" id="IPR019576">
    <property type="entry name" value="Pyridoxamine_oxidase_dimer_C"/>
</dbReference>
<dbReference type="PANTHER" id="PTHR10851:SF0">
    <property type="entry name" value="PYRIDOXINE-5'-PHOSPHATE OXIDASE"/>
    <property type="match status" value="1"/>
</dbReference>
<evidence type="ECO:0000313" key="12">
    <source>
        <dbReference type="Proteomes" id="UP000694888"/>
    </source>
</evidence>
<comment type="pathway">
    <text evidence="4">Cofactor metabolism; pyridoxal 5'-phosphate salvage; pyridoxal 5'-phosphate from pyridoxine 5'-phosphate: step 1/1.</text>
</comment>
<accession>A0ABM0K5C8</accession>
<dbReference type="Pfam" id="PF10590">
    <property type="entry name" value="PNP_phzG_C"/>
    <property type="match status" value="1"/>
</dbReference>
<gene>
    <name evidence="13" type="primary">LOC101849885</name>
</gene>
<keyword evidence="12" id="KW-1185">Reference proteome</keyword>
<proteinExistence type="inferred from homology"/>
<dbReference type="InterPro" id="IPR012349">
    <property type="entry name" value="Split_barrel_FMN-bd"/>
</dbReference>
<dbReference type="RefSeq" id="XP_005109137.1">
    <property type="nucleotide sequence ID" value="XM_005109080.3"/>
</dbReference>
<dbReference type="Proteomes" id="UP000694888">
    <property type="component" value="Unplaced"/>
</dbReference>
<dbReference type="NCBIfam" id="NF004231">
    <property type="entry name" value="PRK05679.1"/>
    <property type="match status" value="1"/>
</dbReference>
<keyword evidence="9" id="KW-0560">Oxidoreductase</keyword>
<evidence type="ECO:0000256" key="8">
    <source>
        <dbReference type="ARBA" id="ARBA00022643"/>
    </source>
</evidence>
<feature type="domain" description="Pyridoxamine 5'-phosphate oxidase N-terminal" evidence="10">
    <location>
        <begin position="90"/>
        <end position="208"/>
    </location>
</feature>
<comment type="similarity">
    <text evidence="5">Belongs to the pyridoxamine 5'-phosphate oxidase family.</text>
</comment>
<comment type="cofactor">
    <cofactor evidence="1">
        <name>FMN</name>
        <dbReference type="ChEBI" id="CHEBI:58210"/>
    </cofactor>
</comment>
<dbReference type="InterPro" id="IPR019740">
    <property type="entry name" value="Pyridox_Oxase_CS"/>
</dbReference>
<reference evidence="13" key="1">
    <citation type="submission" date="2025-08" db="UniProtKB">
        <authorList>
            <consortium name="RefSeq"/>
        </authorList>
    </citation>
    <scope>IDENTIFICATION</scope>
</reference>
<evidence type="ECO:0000256" key="6">
    <source>
        <dbReference type="ARBA" id="ARBA00012801"/>
    </source>
</evidence>
<protein>
    <recommendedName>
        <fullName evidence="6">pyridoxal 5'-phosphate synthase</fullName>
        <ecNumber evidence="6">1.4.3.5</ecNumber>
    </recommendedName>
</protein>
<evidence type="ECO:0000256" key="2">
    <source>
        <dbReference type="ARBA" id="ARBA00003691"/>
    </source>
</evidence>
<dbReference type="NCBIfam" id="TIGR00558">
    <property type="entry name" value="pdxH"/>
    <property type="match status" value="1"/>
</dbReference>
<dbReference type="SUPFAM" id="SSF50475">
    <property type="entry name" value="FMN-binding split barrel"/>
    <property type="match status" value="1"/>
</dbReference>
<sequence length="283" mass="32510">MRSVVRLCLVCSRHRKDLFTSFRARTLFSNVGRGSRNQEGDGSDKLLNVSGMRKPYKGKQEVFDVGDLVAKEPFGQFTAWFEEAKNTDGIMEANAMAIATATKDGKPSVRMVLMKGIDKKGIVFYTNYGSRKAQELEENPFASLLFYLSTNSETSTISRQIRIEGRVERVSEAESTQYFHSRPRTSQMGAVVSQQSTLIKNREELDKRNQELLDKYEGNDIPIPKPDYWGGFRVVPNRFEFWQGQTNRLHDRIVFRKPEEGEKVDPNFTHTGEEGWVYERLMP</sequence>
<comment type="pathway">
    <text evidence="3">Cofactor metabolism; pyridoxal 5'-phosphate salvage; pyridoxal 5'-phosphate from pyridoxamine 5'-phosphate: step 1/1.</text>
</comment>
<evidence type="ECO:0000256" key="5">
    <source>
        <dbReference type="ARBA" id="ARBA00007301"/>
    </source>
</evidence>
<name>A0ABM0K5C8_APLCA</name>
<dbReference type="PANTHER" id="PTHR10851">
    <property type="entry name" value="PYRIDOXINE-5-PHOSPHATE OXIDASE"/>
    <property type="match status" value="1"/>
</dbReference>
<organism evidence="12 13">
    <name type="scientific">Aplysia californica</name>
    <name type="common">California sea hare</name>
    <dbReference type="NCBI Taxonomy" id="6500"/>
    <lineage>
        <taxon>Eukaryota</taxon>
        <taxon>Metazoa</taxon>
        <taxon>Spiralia</taxon>
        <taxon>Lophotrochozoa</taxon>
        <taxon>Mollusca</taxon>
        <taxon>Gastropoda</taxon>
        <taxon>Heterobranchia</taxon>
        <taxon>Euthyneura</taxon>
        <taxon>Tectipleura</taxon>
        <taxon>Aplysiida</taxon>
        <taxon>Aplysioidea</taxon>
        <taxon>Aplysiidae</taxon>
        <taxon>Aplysia</taxon>
    </lineage>
</organism>
<evidence type="ECO:0000256" key="9">
    <source>
        <dbReference type="ARBA" id="ARBA00023002"/>
    </source>
</evidence>
<comment type="function">
    <text evidence="2">Catalyzes the oxidation of either pyridoxine 5'-phosphate (PNP) or pyridoxamine 5'-phosphate (PMP) into pyridoxal 5'-phosphate (PLP).</text>
</comment>
<evidence type="ECO:0000259" key="11">
    <source>
        <dbReference type="Pfam" id="PF10590"/>
    </source>
</evidence>